<sequence length="69" mass="8029">MKITVTYRLEPNIRDRGPRRRAVARLMALPPLLQPVAPAMRQAIVDTIEDLRYLYEADVRVVEKIEVIQ</sequence>
<dbReference type="EMBL" id="LAZR01004097">
    <property type="protein sequence ID" value="KKN11815.1"/>
    <property type="molecule type" value="Genomic_DNA"/>
</dbReference>
<name>A0A0F9MX38_9ZZZZ</name>
<dbReference type="AlphaFoldDB" id="A0A0F9MX38"/>
<comment type="caution">
    <text evidence="1">The sequence shown here is derived from an EMBL/GenBank/DDBJ whole genome shotgun (WGS) entry which is preliminary data.</text>
</comment>
<gene>
    <name evidence="1" type="ORF">LCGC14_1022680</name>
</gene>
<evidence type="ECO:0000313" key="1">
    <source>
        <dbReference type="EMBL" id="KKN11815.1"/>
    </source>
</evidence>
<reference evidence="1" key="1">
    <citation type="journal article" date="2015" name="Nature">
        <title>Complex archaea that bridge the gap between prokaryotes and eukaryotes.</title>
        <authorList>
            <person name="Spang A."/>
            <person name="Saw J.H."/>
            <person name="Jorgensen S.L."/>
            <person name="Zaremba-Niedzwiedzka K."/>
            <person name="Martijn J."/>
            <person name="Lind A.E."/>
            <person name="van Eijk R."/>
            <person name="Schleper C."/>
            <person name="Guy L."/>
            <person name="Ettema T.J."/>
        </authorList>
    </citation>
    <scope>NUCLEOTIDE SEQUENCE</scope>
</reference>
<proteinExistence type="predicted"/>
<organism evidence="1">
    <name type="scientific">marine sediment metagenome</name>
    <dbReference type="NCBI Taxonomy" id="412755"/>
    <lineage>
        <taxon>unclassified sequences</taxon>
        <taxon>metagenomes</taxon>
        <taxon>ecological metagenomes</taxon>
    </lineage>
</organism>
<protein>
    <submittedName>
        <fullName evidence="1">Uncharacterized protein</fullName>
    </submittedName>
</protein>
<accession>A0A0F9MX38</accession>